<dbReference type="Pfam" id="PF02224">
    <property type="entry name" value="Cytidylate_kin"/>
    <property type="match status" value="1"/>
</dbReference>
<evidence type="ECO:0000256" key="7">
    <source>
        <dbReference type="ARBA" id="ARBA00047615"/>
    </source>
</evidence>
<dbReference type="AlphaFoldDB" id="A0A556PT61"/>
<dbReference type="InterPro" id="IPR011994">
    <property type="entry name" value="Cytidylate_kinase_dom"/>
</dbReference>
<keyword evidence="2 9" id="KW-0963">Cytoplasm</keyword>
<dbReference type="EMBL" id="VMHE01000001">
    <property type="protein sequence ID" value="TSJ67576.1"/>
    <property type="molecule type" value="Genomic_DNA"/>
</dbReference>
<dbReference type="InterPro" id="IPR003136">
    <property type="entry name" value="Cytidylate_kin"/>
</dbReference>
<comment type="subcellular location">
    <subcellularLocation>
        <location evidence="9">Cytoplasm</location>
    </subcellularLocation>
</comment>
<comment type="caution">
    <text evidence="11">The sequence shown here is derived from an EMBL/GenBank/DDBJ whole genome shotgun (WGS) entry which is preliminary data.</text>
</comment>
<dbReference type="HAMAP" id="MF_00238">
    <property type="entry name" value="Cytidyl_kinase_type1"/>
    <property type="match status" value="1"/>
</dbReference>
<keyword evidence="4 9" id="KW-0547">Nucleotide-binding</keyword>
<dbReference type="OrthoDB" id="9807434at2"/>
<protein>
    <recommendedName>
        <fullName evidence="9">Cytidylate kinase</fullName>
        <shortName evidence="9">CK</shortName>
        <ecNumber evidence="9">2.7.4.25</ecNumber>
    </recommendedName>
    <alternativeName>
        <fullName evidence="9">Cytidine monophosphate kinase</fullName>
        <shortName evidence="9">CMP kinase</shortName>
    </alternativeName>
</protein>
<dbReference type="RefSeq" id="WP_144087335.1">
    <property type="nucleotide sequence ID" value="NZ_VMHE01000001.1"/>
</dbReference>
<dbReference type="PANTHER" id="PTHR21299:SF2">
    <property type="entry name" value="CYTIDYLATE KINASE"/>
    <property type="match status" value="1"/>
</dbReference>
<feature type="domain" description="Cytidylate kinase" evidence="10">
    <location>
        <begin position="3"/>
        <end position="216"/>
    </location>
</feature>
<evidence type="ECO:0000256" key="8">
    <source>
        <dbReference type="ARBA" id="ARBA00048478"/>
    </source>
</evidence>
<evidence type="ECO:0000256" key="5">
    <source>
        <dbReference type="ARBA" id="ARBA00022777"/>
    </source>
</evidence>
<sequence length="226" mass="25115">MRIAIDGPAAAGKSTVAKLLAKELGYLYIDTGAMYRAMTLAALKASVNLEKEHELVELANDTSITFQAGTDGQQEVYVNGINVSKEIRDKDVTNNVSIVAKHRLIRERLVAMQQQLAEEGNVVMDGRDIGTHVLPNAEVKIFLIASVIERAERRHKENVENGFESDLETLKDEIRKRDQLDSEREVSPLIKADDAIELDTTSMSIDEVKDKILSIVIQKENEEGKA</sequence>
<evidence type="ECO:0000313" key="11">
    <source>
        <dbReference type="EMBL" id="TSJ67576.1"/>
    </source>
</evidence>
<evidence type="ECO:0000256" key="2">
    <source>
        <dbReference type="ARBA" id="ARBA00022490"/>
    </source>
</evidence>
<keyword evidence="12" id="KW-1185">Reference proteome</keyword>
<keyword evidence="6 9" id="KW-0067">ATP-binding</keyword>
<dbReference type="GO" id="GO:0015949">
    <property type="term" value="P:nucleobase-containing small molecule interconversion"/>
    <property type="evidence" value="ECO:0007669"/>
    <property type="project" value="TreeGrafter"/>
</dbReference>
<evidence type="ECO:0000256" key="3">
    <source>
        <dbReference type="ARBA" id="ARBA00022679"/>
    </source>
</evidence>
<evidence type="ECO:0000256" key="6">
    <source>
        <dbReference type="ARBA" id="ARBA00022840"/>
    </source>
</evidence>
<dbReference type="FunFam" id="3.40.50.300:FF:000484">
    <property type="entry name" value="Cytidylate kinase"/>
    <property type="match status" value="1"/>
</dbReference>
<proteinExistence type="inferred from homology"/>
<evidence type="ECO:0000256" key="9">
    <source>
        <dbReference type="HAMAP-Rule" id="MF_00238"/>
    </source>
</evidence>
<dbReference type="GO" id="GO:0006220">
    <property type="term" value="P:pyrimidine nucleotide metabolic process"/>
    <property type="evidence" value="ECO:0007669"/>
    <property type="project" value="UniProtKB-UniRule"/>
</dbReference>
<keyword evidence="5 9" id="KW-0418">Kinase</keyword>
<dbReference type="GO" id="GO:0036430">
    <property type="term" value="F:CMP kinase activity"/>
    <property type="evidence" value="ECO:0007669"/>
    <property type="project" value="RHEA"/>
</dbReference>
<accession>A0A556PT61</accession>
<dbReference type="EC" id="2.7.4.25" evidence="9"/>
<dbReference type="GO" id="GO:0005524">
    <property type="term" value="F:ATP binding"/>
    <property type="evidence" value="ECO:0007669"/>
    <property type="project" value="UniProtKB-UniRule"/>
</dbReference>
<comment type="catalytic activity">
    <reaction evidence="7 9">
        <text>dCMP + ATP = dCDP + ADP</text>
        <dbReference type="Rhea" id="RHEA:25094"/>
        <dbReference type="ChEBI" id="CHEBI:30616"/>
        <dbReference type="ChEBI" id="CHEBI:57566"/>
        <dbReference type="ChEBI" id="CHEBI:58593"/>
        <dbReference type="ChEBI" id="CHEBI:456216"/>
        <dbReference type="EC" id="2.7.4.25"/>
    </reaction>
</comment>
<dbReference type="Proteomes" id="UP000316425">
    <property type="component" value="Unassembled WGS sequence"/>
</dbReference>
<evidence type="ECO:0000313" key="12">
    <source>
        <dbReference type="Proteomes" id="UP000316425"/>
    </source>
</evidence>
<dbReference type="GO" id="GO:0036431">
    <property type="term" value="F:dCMP kinase activity"/>
    <property type="evidence" value="ECO:0007669"/>
    <property type="project" value="InterPro"/>
</dbReference>
<dbReference type="SUPFAM" id="SSF52540">
    <property type="entry name" value="P-loop containing nucleoside triphosphate hydrolases"/>
    <property type="match status" value="1"/>
</dbReference>
<dbReference type="GO" id="GO:0005829">
    <property type="term" value="C:cytosol"/>
    <property type="evidence" value="ECO:0007669"/>
    <property type="project" value="TreeGrafter"/>
</dbReference>
<dbReference type="NCBIfam" id="TIGR00017">
    <property type="entry name" value="cmk"/>
    <property type="match status" value="1"/>
</dbReference>
<dbReference type="PANTHER" id="PTHR21299">
    <property type="entry name" value="CYTIDYLATE KINASE/PANTOATE-BETA-ALANINE LIGASE"/>
    <property type="match status" value="1"/>
</dbReference>
<evidence type="ECO:0000256" key="4">
    <source>
        <dbReference type="ARBA" id="ARBA00022741"/>
    </source>
</evidence>
<comment type="similarity">
    <text evidence="1 9">Belongs to the cytidylate kinase family. Type 1 subfamily.</text>
</comment>
<organism evidence="11 12">
    <name type="scientific">Allobacillus salarius</name>
    <dbReference type="NCBI Taxonomy" id="1955272"/>
    <lineage>
        <taxon>Bacteria</taxon>
        <taxon>Bacillati</taxon>
        <taxon>Bacillota</taxon>
        <taxon>Bacilli</taxon>
        <taxon>Bacillales</taxon>
        <taxon>Bacillaceae</taxon>
        <taxon>Allobacillus</taxon>
    </lineage>
</organism>
<name>A0A556PT61_9BACI</name>
<evidence type="ECO:0000256" key="1">
    <source>
        <dbReference type="ARBA" id="ARBA00009427"/>
    </source>
</evidence>
<feature type="binding site" evidence="9">
    <location>
        <begin position="7"/>
        <end position="15"/>
    </location>
    <ligand>
        <name>ATP</name>
        <dbReference type="ChEBI" id="CHEBI:30616"/>
    </ligand>
</feature>
<dbReference type="CDD" id="cd02020">
    <property type="entry name" value="CMPK"/>
    <property type="match status" value="1"/>
</dbReference>
<evidence type="ECO:0000259" key="10">
    <source>
        <dbReference type="Pfam" id="PF02224"/>
    </source>
</evidence>
<dbReference type="Gene3D" id="3.40.50.300">
    <property type="entry name" value="P-loop containing nucleotide triphosphate hydrolases"/>
    <property type="match status" value="1"/>
</dbReference>
<gene>
    <name evidence="9" type="primary">cmk</name>
    <name evidence="11" type="ORF">FPQ13_00470</name>
</gene>
<reference evidence="11 12" key="1">
    <citation type="submission" date="2019-07" db="EMBL/GenBank/DDBJ databases">
        <title>Allobacillus sp. nov. SKP isolated from shrimp paste of Euphausiacea.</title>
        <authorList>
            <person name="Kanchanasin P."/>
            <person name="Tanasupawat S."/>
            <person name="Shi W."/>
            <person name="Wu L."/>
            <person name="Ma J."/>
        </authorList>
    </citation>
    <scope>NUCLEOTIDE SEQUENCE [LARGE SCALE GENOMIC DNA]</scope>
    <source>
        <strain evidence="11 12">SKP4-8</strain>
    </source>
</reference>
<dbReference type="InterPro" id="IPR027417">
    <property type="entry name" value="P-loop_NTPase"/>
</dbReference>
<comment type="catalytic activity">
    <reaction evidence="8 9">
        <text>CMP + ATP = CDP + ADP</text>
        <dbReference type="Rhea" id="RHEA:11600"/>
        <dbReference type="ChEBI" id="CHEBI:30616"/>
        <dbReference type="ChEBI" id="CHEBI:58069"/>
        <dbReference type="ChEBI" id="CHEBI:60377"/>
        <dbReference type="ChEBI" id="CHEBI:456216"/>
        <dbReference type="EC" id="2.7.4.25"/>
    </reaction>
</comment>
<keyword evidence="3 9" id="KW-0808">Transferase</keyword>